<evidence type="ECO:0000313" key="2">
    <source>
        <dbReference type="Proteomes" id="UP001231649"/>
    </source>
</evidence>
<comment type="caution">
    <text evidence="1">The sequence shown here is derived from an EMBL/GenBank/DDBJ whole genome shotgun (WGS) entry which is preliminary data.</text>
</comment>
<dbReference type="Proteomes" id="UP001231649">
    <property type="component" value="Chromosome 30"/>
</dbReference>
<dbReference type="EMBL" id="CM056806">
    <property type="protein sequence ID" value="KAJ8704991.1"/>
    <property type="molecule type" value="Genomic_DNA"/>
</dbReference>
<protein>
    <submittedName>
        <fullName evidence="1">Uncharacterized protein</fullName>
    </submittedName>
</protein>
<gene>
    <name evidence="1" type="ORF">PYW08_012311</name>
</gene>
<keyword evidence="2" id="KW-1185">Reference proteome</keyword>
<proteinExistence type="predicted"/>
<evidence type="ECO:0000313" key="1">
    <source>
        <dbReference type="EMBL" id="KAJ8704991.1"/>
    </source>
</evidence>
<organism evidence="1 2">
    <name type="scientific">Mythimna loreyi</name>
    <dbReference type="NCBI Taxonomy" id="667449"/>
    <lineage>
        <taxon>Eukaryota</taxon>
        <taxon>Metazoa</taxon>
        <taxon>Ecdysozoa</taxon>
        <taxon>Arthropoda</taxon>
        <taxon>Hexapoda</taxon>
        <taxon>Insecta</taxon>
        <taxon>Pterygota</taxon>
        <taxon>Neoptera</taxon>
        <taxon>Endopterygota</taxon>
        <taxon>Lepidoptera</taxon>
        <taxon>Glossata</taxon>
        <taxon>Ditrysia</taxon>
        <taxon>Noctuoidea</taxon>
        <taxon>Noctuidae</taxon>
        <taxon>Noctuinae</taxon>
        <taxon>Hadenini</taxon>
        <taxon>Mythimna</taxon>
    </lineage>
</organism>
<accession>A0ACC2Q0C5</accession>
<reference evidence="1" key="1">
    <citation type="submission" date="2023-03" db="EMBL/GenBank/DDBJ databases">
        <title>Chromosome-level genomes of two armyworms, Mythimna separata and Mythimna loreyi, provide insights into the biosynthesis and reception of sex pheromones.</title>
        <authorList>
            <person name="Zhao H."/>
        </authorList>
    </citation>
    <scope>NUCLEOTIDE SEQUENCE</scope>
    <source>
        <strain evidence="1">BeijingLab</strain>
    </source>
</reference>
<sequence>MAENNIDVSQSYTIPLDSIDLAYLDKYLKSPRAERIPLWTKQKLDGESEYCQVLLVTKANKNEDCCSEPSETYRCHICNVNVPKMCERAHNASDQHDTMKKIYEKILESVTKQINVNRIANDENCAENTYYCAQCSKIIKIKNRQKHETSDYHVKFVKDFNIISDFYKILRDRKSDDSELDTEFSDVNEGNSGGGHETVFCEVNESRTGEGNGTLFSGLNEPGFSGGNEPGFSGGNETGFSGGNEAGFSGGNEPGFSGGNEPGFSGINEPGCSGINEPGCSGINEPGCSGVNVTRFSEEDEELTESAYSLVIEEECIEEDNLEIDRVKGNNDNDRNNVVMDASLSTLDTDDYSMNLSNNRSFQSDGNVANSQGKTNFEEYVKDMINKYDLKINLPVINGDFIWMAAPNGTVAQISRDHFHSYRALMNNVYCQLCNKWITQDTRNHDIFDKHVKKIFRPINDQFTRWVDTLSNHCVLCNEIVLKDSQHHETNDIHKNITAKTLCENCNIYVDAHKFDDHIKSVKHVRVLMRHNSIVDINNREHYCKICNQTMPKNALGLHVTSKLHLKKKTYDPFLLSNISPNKTNVNVNTNNTSNVSSSPGSDGRVSTYEYCEICKVKVPPGGMKIHVNGKPHKRLISQLNNENKTQKPKENRARVGEPVPSTSGSSATNIRLSDNSPRASSTHHSLPSSSNAPVHVSNETQINYDLVEFVNLARTKIRCKICHVKIVFKDGIVKEHMESRTHKEKASKRNIGAYRKLQFIVDDNDTGTNTKVKCMICGTILANVEKNIIEHMHGRKHLDAEIQLFEFHMITKKSKEYACEICGIQTADYFDHINSRTHILELMQKFEVDRSEMRKYVYGNHPDLIGHFYNELYKNILKHNSVYMTDEGYFYCGICQIKVGRVSEIDHVLGERHGSQIEKMDKLSSLLEQLNMANVITP</sequence>
<name>A0ACC2Q0C5_9NEOP</name>